<dbReference type="Pfam" id="PF01385">
    <property type="entry name" value="OrfB_IS605"/>
    <property type="match status" value="1"/>
</dbReference>
<dbReference type="Proteomes" id="UP000284006">
    <property type="component" value="Unassembled WGS sequence"/>
</dbReference>
<dbReference type="OrthoDB" id="8739617at2"/>
<dbReference type="PANTHER" id="PTHR30405:SF25">
    <property type="entry name" value="RNA-GUIDED DNA ENDONUCLEASE INSQ-RELATED"/>
    <property type="match status" value="1"/>
</dbReference>
<name>A0A418Y6R1_9BURK</name>
<organism evidence="8 9">
    <name type="scientific">Massilia cavernae</name>
    <dbReference type="NCBI Taxonomy" id="2320864"/>
    <lineage>
        <taxon>Bacteria</taxon>
        <taxon>Pseudomonadati</taxon>
        <taxon>Pseudomonadota</taxon>
        <taxon>Betaproteobacteria</taxon>
        <taxon>Burkholderiales</taxon>
        <taxon>Oxalobacteraceae</taxon>
        <taxon>Telluria group</taxon>
        <taxon>Massilia</taxon>
    </lineage>
</organism>
<dbReference type="AlphaFoldDB" id="A0A418Y6R1"/>
<dbReference type="EMBL" id="QYUP01000038">
    <property type="protein sequence ID" value="RJG23939.1"/>
    <property type="molecule type" value="Genomic_DNA"/>
</dbReference>
<keyword evidence="5" id="KW-0233">DNA recombination</keyword>
<comment type="similarity">
    <text evidence="2">In the N-terminal section; belongs to the transposase 2 family.</text>
</comment>
<gene>
    <name evidence="8" type="ORF">D3872_03885</name>
</gene>
<evidence type="ECO:0000256" key="5">
    <source>
        <dbReference type="ARBA" id="ARBA00023172"/>
    </source>
</evidence>
<dbReference type="InterPro" id="IPR051399">
    <property type="entry name" value="RNA-guided_DNA_endo/Transpos"/>
</dbReference>
<dbReference type="GO" id="GO:0006310">
    <property type="term" value="P:DNA recombination"/>
    <property type="evidence" value="ECO:0007669"/>
    <property type="project" value="UniProtKB-KW"/>
</dbReference>
<dbReference type="GO" id="GO:0003677">
    <property type="term" value="F:DNA binding"/>
    <property type="evidence" value="ECO:0007669"/>
    <property type="project" value="UniProtKB-KW"/>
</dbReference>
<dbReference type="PANTHER" id="PTHR30405">
    <property type="entry name" value="TRANSPOSASE"/>
    <property type="match status" value="1"/>
</dbReference>
<keyword evidence="9" id="KW-1185">Reference proteome</keyword>
<evidence type="ECO:0000256" key="4">
    <source>
        <dbReference type="ARBA" id="ARBA00023125"/>
    </source>
</evidence>
<comment type="similarity">
    <text evidence="1">In the C-terminal section; belongs to the transposase 35 family.</text>
</comment>
<evidence type="ECO:0000256" key="3">
    <source>
        <dbReference type="ARBA" id="ARBA00022578"/>
    </source>
</evidence>
<dbReference type="InterPro" id="IPR010095">
    <property type="entry name" value="Cas12f1-like_TNB"/>
</dbReference>
<keyword evidence="3" id="KW-0815">Transposition</keyword>
<feature type="domain" description="Cas12f1-like TNB" evidence="7">
    <location>
        <begin position="262"/>
        <end position="339"/>
    </location>
</feature>
<reference evidence="8 9" key="1">
    <citation type="submission" date="2018-09" db="EMBL/GenBank/DDBJ databases">
        <authorList>
            <person name="Zhu H."/>
        </authorList>
    </citation>
    <scope>NUCLEOTIDE SEQUENCE [LARGE SCALE GENOMIC DNA]</scope>
    <source>
        <strain evidence="8 9">K1S02-61</strain>
    </source>
</reference>
<dbReference type="Pfam" id="PF07282">
    <property type="entry name" value="Cas12f1-like_TNB"/>
    <property type="match status" value="1"/>
</dbReference>
<dbReference type="NCBIfam" id="NF040570">
    <property type="entry name" value="guided_TnpB"/>
    <property type="match status" value="1"/>
</dbReference>
<sequence>MKLVYRYRVKSLTGLLNKQARAVNFVWNYCNDRQKDALRFGRRWHTGFDLIKLTTGCSKELGLHSGTVNDVCQQYARSRSQSHRPYLRYRGRKSLDWVPLKGRELKREGNAFRFAGNTFRVFHSRALPEGKITDGTNFSRDRCGNWFLNIVLEVQAPPARLPVRGVGIDLGLKDLATLSDGSRIAAPQIYRASEAALAVAQRARKKKRVAALHAKIANRRRHYLHICTSAIVGAFDYIVVGNINASALAKTSMAKSVYDVGWSSFRAQLAYKAVKHGAWFEEVNESFTTQICSDCGAVPDSRPKGIADLGSMFTEHAKEWRCCDCGAVHDRDLNAALNILRRGRATLAVGISGL</sequence>
<evidence type="ECO:0000313" key="9">
    <source>
        <dbReference type="Proteomes" id="UP000284006"/>
    </source>
</evidence>
<feature type="domain" description="Probable transposase IS891/IS1136/IS1341" evidence="6">
    <location>
        <begin position="151"/>
        <end position="250"/>
    </location>
</feature>
<proteinExistence type="inferred from homology"/>
<dbReference type="InterPro" id="IPR001959">
    <property type="entry name" value="Transposase"/>
</dbReference>
<evidence type="ECO:0000313" key="8">
    <source>
        <dbReference type="EMBL" id="RJG23939.1"/>
    </source>
</evidence>
<keyword evidence="4" id="KW-0238">DNA-binding</keyword>
<accession>A0A418Y6R1</accession>
<evidence type="ECO:0000259" key="6">
    <source>
        <dbReference type="Pfam" id="PF01385"/>
    </source>
</evidence>
<dbReference type="RefSeq" id="WP_119809563.1">
    <property type="nucleotide sequence ID" value="NZ_QYUP01000038.1"/>
</dbReference>
<evidence type="ECO:0000256" key="1">
    <source>
        <dbReference type="ARBA" id="ARBA00008761"/>
    </source>
</evidence>
<dbReference type="GO" id="GO:0032196">
    <property type="term" value="P:transposition"/>
    <property type="evidence" value="ECO:0007669"/>
    <property type="project" value="UniProtKB-KW"/>
</dbReference>
<protein>
    <submittedName>
        <fullName evidence="8">Transposase</fullName>
    </submittedName>
</protein>
<evidence type="ECO:0000256" key="2">
    <source>
        <dbReference type="ARBA" id="ARBA00011044"/>
    </source>
</evidence>
<comment type="caution">
    <text evidence="8">The sequence shown here is derived from an EMBL/GenBank/DDBJ whole genome shotgun (WGS) entry which is preliminary data.</text>
</comment>
<evidence type="ECO:0000259" key="7">
    <source>
        <dbReference type="Pfam" id="PF07282"/>
    </source>
</evidence>